<feature type="region of interest" description="Disordered" evidence="1">
    <location>
        <begin position="153"/>
        <end position="192"/>
    </location>
</feature>
<comment type="caution">
    <text evidence="4">The sequence shown here is derived from an EMBL/GenBank/DDBJ whole genome shotgun (WGS) entry which is preliminary data.</text>
</comment>
<evidence type="ECO:0000259" key="2">
    <source>
        <dbReference type="Pfam" id="PF06075"/>
    </source>
</evidence>
<feature type="region of interest" description="Disordered" evidence="1">
    <location>
        <begin position="220"/>
        <end position="239"/>
    </location>
</feature>
<feature type="compositionally biased region" description="Polar residues" evidence="1">
    <location>
        <begin position="153"/>
        <end position="162"/>
    </location>
</feature>
<organism evidence="4 5">
    <name type="scientific">Trapa natans</name>
    <name type="common">Water chestnut</name>
    <dbReference type="NCBI Taxonomy" id="22666"/>
    <lineage>
        <taxon>Eukaryota</taxon>
        <taxon>Viridiplantae</taxon>
        <taxon>Streptophyta</taxon>
        <taxon>Embryophyta</taxon>
        <taxon>Tracheophyta</taxon>
        <taxon>Spermatophyta</taxon>
        <taxon>Magnoliopsida</taxon>
        <taxon>eudicotyledons</taxon>
        <taxon>Gunneridae</taxon>
        <taxon>Pentapetalae</taxon>
        <taxon>rosids</taxon>
        <taxon>malvids</taxon>
        <taxon>Myrtales</taxon>
        <taxon>Lythraceae</taxon>
        <taxon>Trapa</taxon>
    </lineage>
</organism>
<accession>A0AAN7L980</accession>
<feature type="region of interest" description="Disordered" evidence="1">
    <location>
        <begin position="266"/>
        <end position="285"/>
    </location>
</feature>
<dbReference type="InterPro" id="IPR048297">
    <property type="entry name" value="DUF936_dom_pln"/>
</dbReference>
<dbReference type="Pfam" id="PF21647">
    <property type="entry name" value="DUF6857"/>
    <property type="match status" value="1"/>
</dbReference>
<dbReference type="InterPro" id="IPR010341">
    <property type="entry name" value="DUF936_pln"/>
</dbReference>
<feature type="compositionally biased region" description="Polar residues" evidence="1">
    <location>
        <begin position="274"/>
        <end position="285"/>
    </location>
</feature>
<evidence type="ECO:0000313" key="4">
    <source>
        <dbReference type="EMBL" id="KAK4776931.1"/>
    </source>
</evidence>
<feature type="region of interest" description="Disordered" evidence="1">
    <location>
        <begin position="394"/>
        <end position="413"/>
    </location>
</feature>
<protein>
    <submittedName>
        <fullName evidence="4">Uncharacterized protein</fullName>
    </submittedName>
</protein>
<feature type="region of interest" description="Disordered" evidence="1">
    <location>
        <begin position="437"/>
        <end position="475"/>
    </location>
</feature>
<feature type="compositionally biased region" description="Basic and acidic residues" evidence="1">
    <location>
        <begin position="167"/>
        <end position="180"/>
    </location>
</feature>
<proteinExistence type="predicted"/>
<name>A0AAN7L980_TRANT</name>
<feature type="compositionally biased region" description="Polar residues" evidence="1">
    <location>
        <begin position="438"/>
        <end position="462"/>
    </location>
</feature>
<evidence type="ECO:0000259" key="3">
    <source>
        <dbReference type="Pfam" id="PF21647"/>
    </source>
</evidence>
<feature type="compositionally biased region" description="Polar residues" evidence="1">
    <location>
        <begin position="394"/>
        <end position="409"/>
    </location>
</feature>
<evidence type="ECO:0000256" key="1">
    <source>
        <dbReference type="SAM" id="MobiDB-lite"/>
    </source>
</evidence>
<gene>
    <name evidence="4" type="ORF">SAY86_005619</name>
</gene>
<dbReference type="EMBL" id="JAXQNO010000018">
    <property type="protein sequence ID" value="KAK4776931.1"/>
    <property type="molecule type" value="Genomic_DNA"/>
</dbReference>
<reference evidence="4 5" key="1">
    <citation type="journal article" date="2023" name="Hortic Res">
        <title>Pangenome of water caltrop reveals structural variations and asymmetric subgenome divergence after allopolyploidization.</title>
        <authorList>
            <person name="Zhang X."/>
            <person name="Chen Y."/>
            <person name="Wang L."/>
            <person name="Yuan Y."/>
            <person name="Fang M."/>
            <person name="Shi L."/>
            <person name="Lu R."/>
            <person name="Comes H.P."/>
            <person name="Ma Y."/>
            <person name="Chen Y."/>
            <person name="Huang G."/>
            <person name="Zhou Y."/>
            <person name="Zheng Z."/>
            <person name="Qiu Y."/>
        </authorList>
    </citation>
    <scope>NUCLEOTIDE SEQUENCE [LARGE SCALE GENOMIC DNA]</scope>
    <source>
        <strain evidence="4">F231</strain>
    </source>
</reference>
<dbReference type="Proteomes" id="UP001346149">
    <property type="component" value="Unassembled WGS sequence"/>
</dbReference>
<dbReference type="InterPro" id="IPR049172">
    <property type="entry name" value="DUF6857_pln"/>
</dbReference>
<feature type="domain" description="DUF936" evidence="2">
    <location>
        <begin position="4"/>
        <end position="119"/>
    </location>
</feature>
<dbReference type="PANTHER" id="PTHR31928:SF12">
    <property type="entry name" value="DUF3741 DOMAIN-CONTAINING PROTEIN"/>
    <property type="match status" value="1"/>
</dbReference>
<keyword evidence="5" id="KW-1185">Reference proteome</keyword>
<evidence type="ECO:0000313" key="5">
    <source>
        <dbReference type="Proteomes" id="UP001346149"/>
    </source>
</evidence>
<feature type="compositionally biased region" description="Polar residues" evidence="1">
    <location>
        <begin position="182"/>
        <end position="192"/>
    </location>
</feature>
<feature type="domain" description="DUF6857" evidence="3">
    <location>
        <begin position="299"/>
        <end position="583"/>
    </location>
</feature>
<dbReference type="PANTHER" id="PTHR31928">
    <property type="entry name" value="EXPRESSED PROTEIN"/>
    <property type="match status" value="1"/>
</dbReference>
<sequence length="595" mass="65673">MACLNSGVLVKLLEDMNVEDTASDDRKPSLLQIRSIVPVLSGGDLWPNQGFYLKVSDASHAMYVSLPHDQDDSVLCNKLHLGQFVYADRLESSYPVPLLIGVRPFPGRNSCTGSKKDLVSMDDLVQISGVSDPETVIKETDEKPREKVLSTCGSRNMAQKLSATRDPSPDYSRRIDRDSDTESTVSTCSTGSRISKRRIWNGADNARPDDIVEASAIRRRSKPIRCNPSASGSSGHLKHLKHLKHDSLFDTPISKTMKKGKSLLMAKATKSPKKSNTSATQRKTSSEVSGEYAAILSSLNSRPRTEDTILWASLPSSLLMLGKEVLKQRDAALLASVEALQEASAAERLLRCLSVYSELQAGSSEDQETKALVDQFFNLQDDLSQSRLVLNSLASTSHSKSSETGQEPNTDVGRLASERKTNAMLWIKAALASDLTPPASNRQTSDYDNSTKSTCSSRNLSNYKPKVRSGSSEGKLDWSRGSSICATSDLASSLQNESRVMFLGFLEQHLDGLRHRFSHQTNDQIVATMLQIKRVSDWIDKMAKKEAVCSKITCEREGAEFNPYMKIKNQIYRILLMHIEKTAVVWENMNGASLD</sequence>
<dbReference type="AlphaFoldDB" id="A0AAN7L980"/>
<dbReference type="Pfam" id="PF06075">
    <property type="entry name" value="DUF936"/>
    <property type="match status" value="1"/>
</dbReference>